<organism evidence="1 2">
    <name type="scientific">Citrobacter koseri (strain ATCC BAA-895 / CDC 4225-83 / SGSC4696)</name>
    <dbReference type="NCBI Taxonomy" id="290338"/>
    <lineage>
        <taxon>Bacteria</taxon>
        <taxon>Pseudomonadati</taxon>
        <taxon>Pseudomonadota</taxon>
        <taxon>Gammaproteobacteria</taxon>
        <taxon>Enterobacterales</taxon>
        <taxon>Enterobacteriaceae</taxon>
        <taxon>Citrobacter</taxon>
    </lineage>
</organism>
<accession>A8AIV1</accession>
<protein>
    <submittedName>
        <fullName evidence="1">Uncharacterized protein</fullName>
    </submittedName>
</protein>
<dbReference type="EMBL" id="CP000822">
    <property type="protein sequence ID" value="ABV13415.1"/>
    <property type="molecule type" value="Genomic_DNA"/>
</dbReference>
<proteinExistence type="predicted"/>
<evidence type="ECO:0000313" key="1">
    <source>
        <dbReference type="EMBL" id="ABV13415.1"/>
    </source>
</evidence>
<keyword evidence="2" id="KW-1185">Reference proteome</keyword>
<gene>
    <name evidence="1" type="ordered locus">CKO_02293</name>
</gene>
<dbReference type="HOGENOM" id="CLU_2129058_0_0_6"/>
<name>A8AIV1_CITK8</name>
<reference evidence="1 2" key="1">
    <citation type="submission" date="2007-08" db="EMBL/GenBank/DDBJ databases">
        <authorList>
            <consortium name="The Citrobacter koseri Genome Sequencing Project"/>
            <person name="McClelland M."/>
            <person name="Sanderson E.K."/>
            <person name="Porwollik S."/>
            <person name="Spieth J."/>
            <person name="Clifton W.S."/>
            <person name="Latreille P."/>
            <person name="Courtney L."/>
            <person name="Wang C."/>
            <person name="Pepin K."/>
            <person name="Bhonagiri V."/>
            <person name="Nash W."/>
            <person name="Johnson M."/>
            <person name="Thiruvilangam P."/>
            <person name="Wilson R."/>
        </authorList>
    </citation>
    <scope>NUCLEOTIDE SEQUENCE [LARGE SCALE GENOMIC DNA]</scope>
    <source>
        <strain evidence="2">ATCC BAA-895 / CDC 4225-83 / SGSC4696</strain>
    </source>
</reference>
<dbReference type="AlphaFoldDB" id="A8AIV1"/>
<sequence length="113" mass="12315">MLLGHCVLKHSNNKVTGSTNLISFESETATEVAVFVVACRVRILLIPVSIRVGFAFNEILSRLNEIKRAAGDDVVFAERHLVACEGPHFQRFYGKAGTPGDIGEPDVDFATRG</sequence>
<evidence type="ECO:0000313" key="2">
    <source>
        <dbReference type="Proteomes" id="UP000008148"/>
    </source>
</evidence>
<dbReference type="KEGG" id="cko:CKO_02293"/>
<dbReference type="Proteomes" id="UP000008148">
    <property type="component" value="Chromosome"/>
</dbReference>